<dbReference type="InterPro" id="IPR011010">
    <property type="entry name" value="DNA_brk_join_enz"/>
</dbReference>
<dbReference type="SUPFAM" id="SSF47823">
    <property type="entry name" value="lambda integrase-like, N-terminal domain"/>
    <property type="match status" value="1"/>
</dbReference>
<dbReference type="Proteomes" id="UP000702209">
    <property type="component" value="Unassembled WGS sequence"/>
</dbReference>
<protein>
    <submittedName>
        <fullName evidence="5">Integrase</fullName>
    </submittedName>
</protein>
<keyword evidence="1 3" id="KW-0238">DNA-binding</keyword>
<feature type="domain" description="Core-binding (CB)" evidence="4">
    <location>
        <begin position="65"/>
        <end position="153"/>
    </location>
</feature>
<name>A0ABS0D206_9NOCA</name>
<evidence type="ECO:0000256" key="1">
    <source>
        <dbReference type="ARBA" id="ARBA00023125"/>
    </source>
</evidence>
<dbReference type="InterPro" id="IPR013762">
    <property type="entry name" value="Integrase-like_cat_sf"/>
</dbReference>
<dbReference type="PROSITE" id="PS51900">
    <property type="entry name" value="CB"/>
    <property type="match status" value="1"/>
</dbReference>
<gene>
    <name evidence="5" type="ORF">IU459_35765</name>
</gene>
<keyword evidence="2" id="KW-0233">DNA recombination</keyword>
<dbReference type="RefSeq" id="WP_195134026.1">
    <property type="nucleotide sequence ID" value="NZ_JADLQX010000064.1"/>
</dbReference>
<keyword evidence="6" id="KW-1185">Reference proteome</keyword>
<dbReference type="Gene3D" id="1.10.443.10">
    <property type="entry name" value="Intergrase catalytic core"/>
    <property type="match status" value="1"/>
</dbReference>
<dbReference type="InterPro" id="IPR010998">
    <property type="entry name" value="Integrase_recombinase_N"/>
</dbReference>
<dbReference type="SUPFAM" id="SSF56349">
    <property type="entry name" value="DNA breaking-rejoining enzymes"/>
    <property type="match status" value="1"/>
</dbReference>
<accession>A0ABS0D206</accession>
<proteinExistence type="predicted"/>
<dbReference type="InterPro" id="IPR044068">
    <property type="entry name" value="CB"/>
</dbReference>
<dbReference type="EMBL" id="JADLQX010000064">
    <property type="protein sequence ID" value="MBF6302844.1"/>
    <property type="molecule type" value="Genomic_DNA"/>
</dbReference>
<organism evidence="5 6">
    <name type="scientific">Nocardia amamiensis</name>
    <dbReference type="NCBI Taxonomy" id="404578"/>
    <lineage>
        <taxon>Bacteria</taxon>
        <taxon>Bacillati</taxon>
        <taxon>Actinomycetota</taxon>
        <taxon>Actinomycetes</taxon>
        <taxon>Mycobacteriales</taxon>
        <taxon>Nocardiaceae</taxon>
        <taxon>Nocardia</taxon>
    </lineage>
</organism>
<evidence type="ECO:0000256" key="2">
    <source>
        <dbReference type="ARBA" id="ARBA00023172"/>
    </source>
</evidence>
<sequence>MPIPGGVDHCSAGGEGEWLLYWTARDVPVSADCAGVLGEWVDIDRRERTVGVEPGTPILIDPAGRIDPRLARFFCRSRFAFRAEGTQLSYVKDYRLFFTFLWQRGKYWDEATCDDVDDYEAWRRRSVDNPRRIGGAKWARELAAFKLVYDWAVAREHVGRSPLATTTVGGRDGRTVEVMVNRPTDLRVSNVKWVTPRTYRLWRDIGLRGYGVDGLPDRVWRGRNDGRNAAFADLLFESGLRLREAGCLLALEVPAAVLGHTYYEGTVAAAIAKRRERMFYVHADAVRAIATYLATTRWAAIRRAQCAGRYDRQVGKLIVTAVSYGKQTRLTWEDAFGRQSTAAMGAIGVRERHRLFIKGADGLEPLQLWLTEAGLPMDYMSWEAVFFAANARCRKLGKPVSISPHTCRHSFALKMLVTLQRGLDARFGLDKDERDHLRKVYGDAFSLVKDLLGHRSEQVTRETYLEPLNGLRLASIMDGTENLDAILARVAASHRQVIDLAPDGESN</sequence>
<evidence type="ECO:0000259" key="4">
    <source>
        <dbReference type="PROSITE" id="PS51900"/>
    </source>
</evidence>
<reference evidence="5 6" key="1">
    <citation type="submission" date="2020-10" db="EMBL/GenBank/DDBJ databases">
        <title>Identification of Nocardia species via Next-generation sequencing and recognition of intraspecies genetic diversity.</title>
        <authorList>
            <person name="Li P."/>
            <person name="Li P."/>
            <person name="Lu B."/>
        </authorList>
    </citation>
    <scope>NUCLEOTIDE SEQUENCE [LARGE SCALE GENOMIC DNA]</scope>
    <source>
        <strain evidence="5 6">BJ06-0157</strain>
    </source>
</reference>
<evidence type="ECO:0000313" key="6">
    <source>
        <dbReference type="Proteomes" id="UP000702209"/>
    </source>
</evidence>
<comment type="caution">
    <text evidence="5">The sequence shown here is derived from an EMBL/GenBank/DDBJ whole genome shotgun (WGS) entry which is preliminary data.</text>
</comment>
<dbReference type="Gene3D" id="1.10.150.130">
    <property type="match status" value="1"/>
</dbReference>
<evidence type="ECO:0000256" key="3">
    <source>
        <dbReference type="PROSITE-ProRule" id="PRU01248"/>
    </source>
</evidence>
<evidence type="ECO:0000313" key="5">
    <source>
        <dbReference type="EMBL" id="MBF6302844.1"/>
    </source>
</evidence>